<name>A0A0F9U014_9ZZZZ</name>
<comment type="pathway">
    <text evidence="2">Cell wall biogenesis; peptidoglycan biosynthesis.</text>
</comment>
<dbReference type="PANTHER" id="PTHR43783:SF1">
    <property type="entry name" value="UDP-N-ACETYLGLUCOSAMINE 1-CARBOXYVINYLTRANSFERASE"/>
    <property type="match status" value="1"/>
</dbReference>
<evidence type="ECO:0000256" key="13">
    <source>
        <dbReference type="ARBA" id="ARBA00042443"/>
    </source>
</evidence>
<dbReference type="GO" id="GO:0051301">
    <property type="term" value="P:cell division"/>
    <property type="evidence" value="ECO:0007669"/>
    <property type="project" value="UniProtKB-KW"/>
</dbReference>
<dbReference type="HAMAP" id="MF_00111">
    <property type="entry name" value="MurA"/>
    <property type="match status" value="1"/>
</dbReference>
<gene>
    <name evidence="17" type="ORF">LCGC14_0284090</name>
</gene>
<evidence type="ECO:0000256" key="11">
    <source>
        <dbReference type="ARBA" id="ARBA00039108"/>
    </source>
</evidence>
<evidence type="ECO:0000256" key="7">
    <source>
        <dbReference type="ARBA" id="ARBA00022984"/>
    </source>
</evidence>
<organism evidence="17">
    <name type="scientific">marine sediment metagenome</name>
    <dbReference type="NCBI Taxonomy" id="412755"/>
    <lineage>
        <taxon>unclassified sequences</taxon>
        <taxon>metagenomes</taxon>
        <taxon>ecological metagenomes</taxon>
    </lineage>
</organism>
<keyword evidence="5" id="KW-0808">Transferase</keyword>
<evidence type="ECO:0000256" key="10">
    <source>
        <dbReference type="ARBA" id="ARBA00038367"/>
    </source>
</evidence>
<sequence length="421" mass="44386">MDRFVIKGGRRLKGTITVSGAKNAALPIMAAALLGDGPSVIHDAPDLADVRHTADLLGELGAEVRRQDGRVHVEVVDESASHAPYDRVRKMRAGICVLGPLLAKRKKARVAMPGGCAIGSRPVNLHLRGLKALGAKIELDGGDIVATAERLKGADIFLGGPFGSTVLGTANVMMAATLAEGTTVIESAACEPEIQSLAEFLTAMGARISGAGSPRMTIEGVEQLHGAEHTLIPDRIEAGTFMIAAAITNGEVHLRNCRLDHLMAVVDKLREVGIHVEADGDEVVVASARHLRATDVTTQPYPGFPTDLQAQLMALLCLANGNSAITEKIFPDRFMHVAELLRMGADIRKEGPTAIVTGVKKLIGAPVMASDLRASAALVLGALVAEGETTIQRVYHIDRGYDAIETKLTALGAEITRVGEE</sequence>
<dbReference type="GO" id="GO:0071555">
    <property type="term" value="P:cell wall organization"/>
    <property type="evidence" value="ECO:0007669"/>
    <property type="project" value="UniProtKB-KW"/>
</dbReference>
<dbReference type="CDD" id="cd01555">
    <property type="entry name" value="UdpNAET"/>
    <property type="match status" value="1"/>
</dbReference>
<keyword evidence="6" id="KW-0133">Cell shape</keyword>
<dbReference type="EMBL" id="LAZR01000165">
    <property type="protein sequence ID" value="KKN84884.1"/>
    <property type="molecule type" value="Genomic_DNA"/>
</dbReference>
<keyword evidence="8" id="KW-0131">Cell cycle</keyword>
<comment type="similarity">
    <text evidence="10">Belongs to the EPSP synthase family. MurA subfamily.</text>
</comment>
<evidence type="ECO:0000256" key="3">
    <source>
        <dbReference type="ARBA" id="ARBA00022490"/>
    </source>
</evidence>
<dbReference type="InterPro" id="IPR005750">
    <property type="entry name" value="UDP_GlcNAc_COvinyl_MurA"/>
</dbReference>
<proteinExistence type="inferred from homology"/>
<dbReference type="GO" id="GO:0005737">
    <property type="term" value="C:cytoplasm"/>
    <property type="evidence" value="ECO:0007669"/>
    <property type="project" value="UniProtKB-SubCell"/>
</dbReference>
<evidence type="ECO:0000256" key="4">
    <source>
        <dbReference type="ARBA" id="ARBA00022618"/>
    </source>
</evidence>
<evidence type="ECO:0000256" key="5">
    <source>
        <dbReference type="ARBA" id="ARBA00022679"/>
    </source>
</evidence>
<dbReference type="NCBIfam" id="NF006873">
    <property type="entry name" value="PRK09369.1"/>
    <property type="match status" value="1"/>
</dbReference>
<dbReference type="PANTHER" id="PTHR43783">
    <property type="entry name" value="UDP-N-ACETYLGLUCOSAMINE 1-CARBOXYVINYLTRANSFERASE"/>
    <property type="match status" value="1"/>
</dbReference>
<evidence type="ECO:0000256" key="2">
    <source>
        <dbReference type="ARBA" id="ARBA00004752"/>
    </source>
</evidence>
<dbReference type="AlphaFoldDB" id="A0A0F9U014"/>
<reference evidence="17" key="1">
    <citation type="journal article" date="2015" name="Nature">
        <title>Complex archaea that bridge the gap between prokaryotes and eukaryotes.</title>
        <authorList>
            <person name="Spang A."/>
            <person name="Saw J.H."/>
            <person name="Jorgensen S.L."/>
            <person name="Zaremba-Niedzwiedzka K."/>
            <person name="Martijn J."/>
            <person name="Lind A.E."/>
            <person name="van Eijk R."/>
            <person name="Schleper C."/>
            <person name="Guy L."/>
            <person name="Ettema T.J."/>
        </authorList>
    </citation>
    <scope>NUCLEOTIDE SEQUENCE</scope>
</reference>
<evidence type="ECO:0000256" key="14">
    <source>
        <dbReference type="ARBA" id="ARBA00042842"/>
    </source>
</evidence>
<dbReference type="EC" id="2.5.1.7" evidence="11"/>
<evidence type="ECO:0000313" key="17">
    <source>
        <dbReference type="EMBL" id="KKN84884.1"/>
    </source>
</evidence>
<evidence type="ECO:0000256" key="6">
    <source>
        <dbReference type="ARBA" id="ARBA00022960"/>
    </source>
</evidence>
<keyword evidence="9" id="KW-0961">Cell wall biogenesis/degradation</keyword>
<dbReference type="GO" id="GO:0008760">
    <property type="term" value="F:UDP-N-acetylglucosamine 1-carboxyvinyltransferase activity"/>
    <property type="evidence" value="ECO:0007669"/>
    <property type="project" value="UniProtKB-EC"/>
</dbReference>
<keyword evidence="7" id="KW-0573">Peptidoglycan synthesis</keyword>
<evidence type="ECO:0000256" key="12">
    <source>
        <dbReference type="ARBA" id="ARBA00039754"/>
    </source>
</evidence>
<protein>
    <recommendedName>
        <fullName evidence="12">UDP-N-acetylglucosamine 1-carboxyvinyltransferase</fullName>
        <ecNumber evidence="11">2.5.1.7</ecNumber>
    </recommendedName>
    <alternativeName>
        <fullName evidence="13">Enoylpyruvate transferase</fullName>
    </alternativeName>
    <alternativeName>
        <fullName evidence="14">UDP-N-acetylglucosamine enolpyruvyl transferase</fullName>
    </alternativeName>
</protein>
<keyword evidence="3" id="KW-0963">Cytoplasm</keyword>
<dbReference type="InterPro" id="IPR050068">
    <property type="entry name" value="MurA_subfamily"/>
</dbReference>
<dbReference type="InterPro" id="IPR013792">
    <property type="entry name" value="RNA3'P_cycl/enolpyr_Trfase_a/b"/>
</dbReference>
<dbReference type="NCBIfam" id="TIGR01072">
    <property type="entry name" value="murA"/>
    <property type="match status" value="1"/>
</dbReference>
<comment type="subcellular location">
    <subcellularLocation>
        <location evidence="1">Cytoplasm</location>
    </subcellularLocation>
</comment>
<keyword evidence="4" id="KW-0132">Cell division</keyword>
<dbReference type="InterPro" id="IPR036968">
    <property type="entry name" value="Enolpyruvate_Tfrase_sf"/>
</dbReference>
<evidence type="ECO:0000259" key="16">
    <source>
        <dbReference type="Pfam" id="PF00275"/>
    </source>
</evidence>
<feature type="domain" description="Enolpyruvate transferase" evidence="16">
    <location>
        <begin position="7"/>
        <end position="408"/>
    </location>
</feature>
<comment type="caution">
    <text evidence="17">The sequence shown here is derived from an EMBL/GenBank/DDBJ whole genome shotgun (WGS) entry which is preliminary data.</text>
</comment>
<dbReference type="SUPFAM" id="SSF55205">
    <property type="entry name" value="EPT/RTPC-like"/>
    <property type="match status" value="1"/>
</dbReference>
<evidence type="ECO:0000256" key="15">
    <source>
        <dbReference type="ARBA" id="ARBA00047527"/>
    </source>
</evidence>
<evidence type="ECO:0000256" key="1">
    <source>
        <dbReference type="ARBA" id="ARBA00004496"/>
    </source>
</evidence>
<dbReference type="Gene3D" id="3.65.10.10">
    <property type="entry name" value="Enolpyruvate transferase domain"/>
    <property type="match status" value="2"/>
</dbReference>
<dbReference type="Pfam" id="PF00275">
    <property type="entry name" value="EPSP_synthase"/>
    <property type="match status" value="1"/>
</dbReference>
<dbReference type="GO" id="GO:0009252">
    <property type="term" value="P:peptidoglycan biosynthetic process"/>
    <property type="evidence" value="ECO:0007669"/>
    <property type="project" value="UniProtKB-KW"/>
</dbReference>
<comment type="catalytic activity">
    <reaction evidence="15">
        <text>phosphoenolpyruvate + UDP-N-acetyl-alpha-D-glucosamine = UDP-N-acetyl-3-O-(1-carboxyvinyl)-alpha-D-glucosamine + phosphate</text>
        <dbReference type="Rhea" id="RHEA:18681"/>
        <dbReference type="ChEBI" id="CHEBI:43474"/>
        <dbReference type="ChEBI" id="CHEBI:57705"/>
        <dbReference type="ChEBI" id="CHEBI:58702"/>
        <dbReference type="ChEBI" id="CHEBI:68483"/>
        <dbReference type="EC" id="2.5.1.7"/>
    </reaction>
</comment>
<evidence type="ECO:0000256" key="8">
    <source>
        <dbReference type="ARBA" id="ARBA00023306"/>
    </source>
</evidence>
<dbReference type="GO" id="GO:0019277">
    <property type="term" value="P:UDP-N-acetylgalactosamine biosynthetic process"/>
    <property type="evidence" value="ECO:0007669"/>
    <property type="project" value="InterPro"/>
</dbReference>
<dbReference type="InterPro" id="IPR001986">
    <property type="entry name" value="Enolpyruvate_Tfrase_dom"/>
</dbReference>
<dbReference type="GO" id="GO:0008360">
    <property type="term" value="P:regulation of cell shape"/>
    <property type="evidence" value="ECO:0007669"/>
    <property type="project" value="UniProtKB-KW"/>
</dbReference>
<evidence type="ECO:0000256" key="9">
    <source>
        <dbReference type="ARBA" id="ARBA00023316"/>
    </source>
</evidence>
<accession>A0A0F9U014</accession>